<reference evidence="2" key="1">
    <citation type="journal article" date="2006" name="Appl. Environ. Microbiol.">
        <title>Comparative genomics of DNA fragments from six Antarctic marine planktonic bacteria.</title>
        <authorList>
            <person name="Grzymski J.J."/>
            <person name="Carter B.J."/>
            <person name="DeLong E.F."/>
            <person name="Feldman R.A."/>
            <person name="Ghadiri A."/>
            <person name="Murray A.E."/>
        </authorList>
    </citation>
    <scope>NUCLEOTIDE SEQUENCE</scope>
</reference>
<organism evidence="2">
    <name type="scientific">uncultured marine bacterium Ant4D3</name>
    <dbReference type="NCBI Taxonomy" id="360423"/>
    <lineage>
        <taxon>Bacteria</taxon>
        <taxon>environmental samples</taxon>
    </lineage>
</organism>
<dbReference type="EMBL" id="DQ295237">
    <property type="protein sequence ID" value="ABC25210.1"/>
    <property type="molecule type" value="Genomic_DNA"/>
</dbReference>
<feature type="region of interest" description="Disordered" evidence="1">
    <location>
        <begin position="1"/>
        <end position="20"/>
    </location>
</feature>
<evidence type="ECO:0000313" key="2">
    <source>
        <dbReference type="EMBL" id="ABC25210.1"/>
    </source>
</evidence>
<dbReference type="AlphaFoldDB" id="Q2PYL7"/>
<sequence length="35" mass="3923">MADHPLRPARDRRLGEPLPHQLANLTQAHQIAKGL</sequence>
<protein>
    <submittedName>
        <fullName evidence="2">Uncharacterized protein</fullName>
    </submittedName>
</protein>
<feature type="compositionally biased region" description="Basic and acidic residues" evidence="1">
    <location>
        <begin position="1"/>
        <end position="15"/>
    </location>
</feature>
<name>Q2PYL7_9BACT</name>
<proteinExistence type="predicted"/>
<evidence type="ECO:0000256" key="1">
    <source>
        <dbReference type="SAM" id="MobiDB-lite"/>
    </source>
</evidence>
<accession>Q2PYL7</accession>